<proteinExistence type="predicted"/>
<dbReference type="AlphaFoldDB" id="A0AAV4ZX45"/>
<protein>
    <recommendedName>
        <fullName evidence="3">Competence protein CoiA-like protein</fullName>
    </recommendedName>
</protein>
<organism evidence="1 2">
    <name type="scientific">Methylobacterium hispanicum</name>
    <dbReference type="NCBI Taxonomy" id="270350"/>
    <lineage>
        <taxon>Bacteria</taxon>
        <taxon>Pseudomonadati</taxon>
        <taxon>Pseudomonadota</taxon>
        <taxon>Alphaproteobacteria</taxon>
        <taxon>Hyphomicrobiales</taxon>
        <taxon>Methylobacteriaceae</taxon>
        <taxon>Methylobacterium</taxon>
    </lineage>
</organism>
<dbReference type="Proteomes" id="UP001055247">
    <property type="component" value="Unassembled WGS sequence"/>
</dbReference>
<evidence type="ECO:0000313" key="1">
    <source>
        <dbReference type="EMBL" id="GJD92470.1"/>
    </source>
</evidence>
<comment type="caution">
    <text evidence="1">The sequence shown here is derived from an EMBL/GenBank/DDBJ whole genome shotgun (WGS) entry which is preliminary data.</text>
</comment>
<dbReference type="EMBL" id="BPQO01000045">
    <property type="protein sequence ID" value="GJD92470.1"/>
    <property type="molecule type" value="Genomic_DNA"/>
</dbReference>
<dbReference type="RefSeq" id="WP_238232044.1">
    <property type="nucleotide sequence ID" value="NZ_BPQO01000045.1"/>
</dbReference>
<gene>
    <name evidence="1" type="ORF">BHAOGJBA_6024</name>
</gene>
<name>A0AAV4ZX45_9HYPH</name>
<accession>A0AAV4ZX45</accession>
<reference evidence="1" key="2">
    <citation type="submission" date="2021-08" db="EMBL/GenBank/DDBJ databases">
        <authorList>
            <person name="Tani A."/>
            <person name="Ola A."/>
            <person name="Ogura Y."/>
            <person name="Katsura K."/>
            <person name="Hayashi T."/>
        </authorList>
    </citation>
    <scope>NUCLEOTIDE SEQUENCE</scope>
    <source>
        <strain evidence="1">DSM 16372</strain>
    </source>
</reference>
<keyword evidence="2" id="KW-1185">Reference proteome</keyword>
<sequence length="632" mass="68769">MEGSVPASPLAGFACRERRESLVLGERADGSIAHVSEVASGKACSCVCPGCGAPLVARKGPRNDHHFAHEGTPDGLPCRTGPETALHKFAKEILGRRLRLALPPLTLNEGGDRWIGYKGGGYRFDGAVLEQRLGSIVPDVVVRRGGRDLLVEMAVTHPCGPEKIETIRSMDVAAIEIDLAGLPRDVSRVDLETAILEAAPRRWIHNPLLAAGKAELEERKASRQAALRRRAQALATDYAVALQEIREARPSTKVFGEMTRDGFGTSIGIPVRGAGCFSVPPGDWQATLLSGLWDRYQDRRTTTFRAEGALGRLRQEGWVRARFARMSDEEIAAAKMENAAFNSPLAAVVEWASALALNQVLMSWHPGWKVHPSHLRKADEARNRRLLPARRAGEIKGVVEQILASLPEAERDGFDLRAWAAAPLPGRDHSAAAATRFDDAKYKAFKSALDRLASDVRHGTRLDRDRLGLPLDVMAARREAAAREQAEARRRERIEREEAASLARGQELLSAARSELGFDAADWAATPRSDLGGVSPLDAARSSVDGAHAARAAIRAEIHRARLQATSEAEAEEARRLLRAEARKLVPPAQFELYLTGRQSALDGKSPLEFCVTPGLVARCIAATLPARKGRR</sequence>
<evidence type="ECO:0000313" key="2">
    <source>
        <dbReference type="Proteomes" id="UP001055247"/>
    </source>
</evidence>
<reference evidence="1" key="1">
    <citation type="journal article" date="2016" name="Front. Microbiol.">
        <title>Genome Sequence of the Piezophilic, Mesophilic Sulfate-Reducing Bacterium Desulfovibrio indicus J2T.</title>
        <authorList>
            <person name="Cao J."/>
            <person name="Maignien L."/>
            <person name="Shao Z."/>
            <person name="Alain K."/>
            <person name="Jebbar M."/>
        </authorList>
    </citation>
    <scope>NUCLEOTIDE SEQUENCE</scope>
    <source>
        <strain evidence="1">DSM 16372</strain>
    </source>
</reference>
<evidence type="ECO:0008006" key="3">
    <source>
        <dbReference type="Google" id="ProtNLM"/>
    </source>
</evidence>